<dbReference type="NCBIfam" id="NF010006">
    <property type="entry name" value="PRK13479.1"/>
    <property type="match status" value="1"/>
</dbReference>
<evidence type="ECO:0000256" key="9">
    <source>
        <dbReference type="PIRSR" id="PIRSR000524-50"/>
    </source>
</evidence>
<evidence type="ECO:0000256" key="6">
    <source>
        <dbReference type="ARBA" id="ARBA00049460"/>
    </source>
</evidence>
<dbReference type="InterPro" id="IPR015424">
    <property type="entry name" value="PyrdxlP-dep_Trfase"/>
</dbReference>
<dbReference type="Proteomes" id="UP001634394">
    <property type="component" value="Unassembled WGS sequence"/>
</dbReference>
<evidence type="ECO:0000259" key="10">
    <source>
        <dbReference type="Pfam" id="PF00266"/>
    </source>
</evidence>
<evidence type="ECO:0000313" key="11">
    <source>
        <dbReference type="EMBL" id="KAL3873635.1"/>
    </source>
</evidence>
<dbReference type="NCBIfam" id="TIGR03301">
    <property type="entry name" value="PhnW-AepZ"/>
    <property type="match status" value="1"/>
</dbReference>
<reference evidence="11 12" key="1">
    <citation type="submission" date="2024-11" db="EMBL/GenBank/DDBJ databases">
        <title>Chromosome-level genome assembly of the freshwater bivalve Anodonta woodiana.</title>
        <authorList>
            <person name="Chen X."/>
        </authorList>
    </citation>
    <scope>NUCLEOTIDE SEQUENCE [LARGE SCALE GENOMIC DNA]</scope>
    <source>
        <strain evidence="11">MN2024</strain>
        <tissue evidence="11">Gills</tissue>
    </source>
</reference>
<dbReference type="EMBL" id="JBJQND010000006">
    <property type="protein sequence ID" value="KAL3873635.1"/>
    <property type="molecule type" value="Genomic_DNA"/>
</dbReference>
<proteinExistence type="inferred from homology"/>
<accession>A0ABD3WI49</accession>
<dbReference type="InterPro" id="IPR000192">
    <property type="entry name" value="Aminotrans_V_dom"/>
</dbReference>
<dbReference type="InterPro" id="IPR015422">
    <property type="entry name" value="PyrdxlP-dep_Trfase_small"/>
</dbReference>
<feature type="domain" description="Aminotransferase class V" evidence="10">
    <location>
        <begin position="74"/>
        <end position="344"/>
    </location>
</feature>
<feature type="modified residue" description="N6-(pyridoxal phosphate)lysine" evidence="9">
    <location>
        <position position="245"/>
    </location>
</feature>
<evidence type="ECO:0000256" key="1">
    <source>
        <dbReference type="ARBA" id="ARBA00001933"/>
    </source>
</evidence>
<feature type="binding site" evidence="8">
    <location>
        <position position="390"/>
    </location>
    <ligand>
        <name>substrate</name>
    </ligand>
</feature>
<dbReference type="GO" id="GO:0047304">
    <property type="term" value="F:2-aminoethylphosphonate-pyruvate transaminase activity"/>
    <property type="evidence" value="ECO:0007669"/>
    <property type="project" value="UniProtKB-EC"/>
</dbReference>
<dbReference type="PANTHER" id="PTHR42778:SF1">
    <property type="entry name" value="2-AMINOETHYLPHOSPHONATE--PYRUVATE TRANSAMINASE"/>
    <property type="match status" value="1"/>
</dbReference>
<evidence type="ECO:0000256" key="3">
    <source>
        <dbReference type="ARBA" id="ARBA00022679"/>
    </source>
</evidence>
<dbReference type="PANTHER" id="PTHR42778">
    <property type="entry name" value="2-AMINOETHYLPHOSPHONATE--PYRUVATE TRANSAMINASE"/>
    <property type="match status" value="1"/>
</dbReference>
<comment type="cofactor">
    <cofactor evidence="1 7 9">
        <name>pyridoxal 5'-phosphate</name>
        <dbReference type="ChEBI" id="CHEBI:597326"/>
    </cofactor>
</comment>
<comment type="catalytic activity">
    <reaction evidence="6">
        <text>(2-aminoethyl)phosphonate + pyruvate = phosphonoacetaldehyde + L-alanine</text>
        <dbReference type="Rhea" id="RHEA:17021"/>
        <dbReference type="ChEBI" id="CHEBI:15361"/>
        <dbReference type="ChEBI" id="CHEBI:57418"/>
        <dbReference type="ChEBI" id="CHEBI:57972"/>
        <dbReference type="ChEBI" id="CHEBI:58383"/>
        <dbReference type="EC" id="2.6.1.37"/>
    </reaction>
</comment>
<dbReference type="HAMAP" id="MF_01376">
    <property type="entry name" value="PhnW_aminotrans_5"/>
    <property type="match status" value="1"/>
</dbReference>
<evidence type="ECO:0000256" key="5">
    <source>
        <dbReference type="ARBA" id="ARBA00023317"/>
    </source>
</evidence>
<dbReference type="SUPFAM" id="SSF53383">
    <property type="entry name" value="PLP-dependent transferases"/>
    <property type="match status" value="1"/>
</dbReference>
<keyword evidence="4 7" id="KW-0663">Pyridoxal phosphate</keyword>
<evidence type="ECO:0000256" key="4">
    <source>
        <dbReference type="ARBA" id="ARBA00022898"/>
    </source>
</evidence>
<evidence type="ECO:0000313" key="12">
    <source>
        <dbReference type="Proteomes" id="UP001634394"/>
    </source>
</evidence>
<evidence type="ECO:0000256" key="8">
    <source>
        <dbReference type="PIRSR" id="PIRSR000524-1"/>
    </source>
</evidence>
<dbReference type="Gene3D" id="3.90.1150.10">
    <property type="entry name" value="Aspartate Aminotransferase, domain 1"/>
    <property type="match status" value="1"/>
</dbReference>
<dbReference type="EC" id="2.6.1.44" evidence="7"/>
<dbReference type="InterPro" id="IPR015421">
    <property type="entry name" value="PyrdxlP-dep_Trfase_major"/>
</dbReference>
<name>A0ABD3WI49_SINWO</name>
<evidence type="ECO:0000256" key="7">
    <source>
        <dbReference type="PIRNR" id="PIRNR000524"/>
    </source>
</evidence>
<dbReference type="NCBIfam" id="TIGR02326">
    <property type="entry name" value="transamin_PhnW"/>
    <property type="match status" value="1"/>
</dbReference>
<dbReference type="Gene3D" id="3.40.640.10">
    <property type="entry name" value="Type I PLP-dependent aspartate aminotransferase-like (Major domain)"/>
    <property type="match status" value="1"/>
</dbReference>
<evidence type="ECO:0000256" key="2">
    <source>
        <dbReference type="ARBA" id="ARBA00022576"/>
    </source>
</evidence>
<comment type="caution">
    <text evidence="11">The sequence shown here is derived from an EMBL/GenBank/DDBJ whole genome shotgun (WGS) entry which is preliminary data.</text>
</comment>
<dbReference type="AlphaFoldDB" id="A0ABD3WI49"/>
<keyword evidence="5" id="KW-0670">Pyruvate</keyword>
<dbReference type="GO" id="GO:0008453">
    <property type="term" value="F:alanine-glyoxylate transaminase activity"/>
    <property type="evidence" value="ECO:0007669"/>
    <property type="project" value="UniProtKB-EC"/>
</dbReference>
<dbReference type="InterPro" id="IPR012703">
    <property type="entry name" value="NH2EtPonate_pyrv_transaminase"/>
</dbReference>
<gene>
    <name evidence="11" type="ORF">ACJMK2_036730</name>
</gene>
<comment type="catalytic activity">
    <reaction evidence="7">
        <text>glyoxylate + L-alanine = glycine + pyruvate</text>
        <dbReference type="Rhea" id="RHEA:24248"/>
        <dbReference type="ChEBI" id="CHEBI:15361"/>
        <dbReference type="ChEBI" id="CHEBI:36655"/>
        <dbReference type="ChEBI" id="CHEBI:57305"/>
        <dbReference type="ChEBI" id="CHEBI:57972"/>
        <dbReference type="EC" id="2.6.1.44"/>
    </reaction>
</comment>
<comment type="similarity">
    <text evidence="7">Belongs to the class-V pyridoxal-phosphate-dependent aminotransferase family.</text>
</comment>
<sequence>MSRNTICTPLTFLRQVLKTSSAQYNRGVDPIIFRSVFFNSRFFSLSTGWSTKDKKLFTPGPLGTAPSVKEAMLRDLGSRDIEFINLVKRIRSTVLDVAGVSPDEYTCIPIQGSGTYAVESVFQTAVSKQGGKALILANGAYGKRMAKICEVIGIPHHIEVFPEDGKVSVETVEGILIGDKSFTLVGIVHCETSSGVFNPVEDVGQVVKKYIPDVSYFVDAMSSFGAVPLDFKKGAVDYMVSSANKCLEGVPGFSYVIAKLDKLLKCKGNSRSLSLDAYDQYINLEESSQFRFTPPTHTMLAFNQALKVFEEAGGLAGRAKRYKDNRSILREGMRKLGFKEFLDSSHEGYIITSYRFPNDPNFDFKEFYSRLNEKDQVIYPGKVLNADCFRIGNIGYLFPEDMQHLLKCIEEVCRDMNIHLPIQN</sequence>
<organism evidence="11 12">
    <name type="scientific">Sinanodonta woodiana</name>
    <name type="common">Chinese pond mussel</name>
    <name type="synonym">Anodonta woodiana</name>
    <dbReference type="NCBI Taxonomy" id="1069815"/>
    <lineage>
        <taxon>Eukaryota</taxon>
        <taxon>Metazoa</taxon>
        <taxon>Spiralia</taxon>
        <taxon>Lophotrochozoa</taxon>
        <taxon>Mollusca</taxon>
        <taxon>Bivalvia</taxon>
        <taxon>Autobranchia</taxon>
        <taxon>Heteroconchia</taxon>
        <taxon>Palaeoheterodonta</taxon>
        <taxon>Unionida</taxon>
        <taxon>Unionoidea</taxon>
        <taxon>Unionidae</taxon>
        <taxon>Unioninae</taxon>
        <taxon>Sinanodonta</taxon>
    </lineage>
</organism>
<keyword evidence="3" id="KW-0808">Transferase</keyword>
<protein>
    <recommendedName>
        <fullName evidence="7">Alanine--glyoxylate aminotransferase</fullName>
        <ecNumber evidence="7">2.6.1.44</ecNumber>
    </recommendedName>
</protein>
<dbReference type="PIRSF" id="PIRSF000524">
    <property type="entry name" value="SPT"/>
    <property type="match status" value="1"/>
</dbReference>
<keyword evidence="12" id="KW-1185">Reference proteome</keyword>
<keyword evidence="2" id="KW-0032">Aminotransferase</keyword>
<dbReference type="InterPro" id="IPR024169">
    <property type="entry name" value="SP_NH2Trfase/AEP_transaminase"/>
</dbReference>
<dbReference type="Pfam" id="PF00266">
    <property type="entry name" value="Aminotran_5"/>
    <property type="match status" value="1"/>
</dbReference>